<dbReference type="Pfam" id="PF01494">
    <property type="entry name" value="FAD_binding_3"/>
    <property type="match status" value="1"/>
</dbReference>
<dbReference type="GO" id="GO:0004497">
    <property type="term" value="F:monooxygenase activity"/>
    <property type="evidence" value="ECO:0007669"/>
    <property type="project" value="UniProtKB-KW"/>
</dbReference>
<keyword evidence="2" id="KW-0274">FAD</keyword>
<evidence type="ECO:0000313" key="6">
    <source>
        <dbReference type="EMBL" id="MBL7253807.1"/>
    </source>
</evidence>
<gene>
    <name evidence="6" type="ORF">JKJ07_05715</name>
</gene>
<keyword evidence="7" id="KW-1185">Reference proteome</keyword>
<keyword evidence="3" id="KW-0560">Oxidoreductase</keyword>
<dbReference type="InterPro" id="IPR036188">
    <property type="entry name" value="FAD/NAD-bd_sf"/>
</dbReference>
<evidence type="ECO:0000313" key="7">
    <source>
        <dbReference type="Proteomes" id="UP000598996"/>
    </source>
</evidence>
<keyword evidence="1" id="KW-0285">Flavoprotein</keyword>
<evidence type="ECO:0000259" key="5">
    <source>
        <dbReference type="Pfam" id="PF01494"/>
    </source>
</evidence>
<dbReference type="PANTHER" id="PTHR46972">
    <property type="entry name" value="MONOOXYGENASE ASQM-RELATED"/>
    <property type="match status" value="1"/>
</dbReference>
<evidence type="ECO:0000256" key="1">
    <source>
        <dbReference type="ARBA" id="ARBA00022630"/>
    </source>
</evidence>
<name>A0ABS1VGH3_9ACTN</name>
<comment type="caution">
    <text evidence="6">The sequence shown here is derived from an EMBL/GenBank/DDBJ whole genome shotgun (WGS) entry which is preliminary data.</text>
</comment>
<proteinExistence type="predicted"/>
<dbReference type="SUPFAM" id="SSF51905">
    <property type="entry name" value="FAD/NAD(P)-binding domain"/>
    <property type="match status" value="1"/>
</dbReference>
<dbReference type="EMBL" id="JAENHO010000002">
    <property type="protein sequence ID" value="MBL7253807.1"/>
    <property type="molecule type" value="Genomic_DNA"/>
</dbReference>
<evidence type="ECO:0000256" key="2">
    <source>
        <dbReference type="ARBA" id="ARBA00022827"/>
    </source>
</evidence>
<protein>
    <submittedName>
        <fullName evidence="6">FAD-dependent monooxygenase</fullName>
    </submittedName>
</protein>
<dbReference type="RefSeq" id="WP_202990189.1">
    <property type="nucleotide sequence ID" value="NZ_JAENHO010000002.1"/>
</dbReference>
<sequence>MSYVDTYLHDVDRRHPRAAAAVGAGALYALEPGQGFLAHREAGNVIHTYVVLSRPVEWFTRAALTRERVAAEFTGWAPELVALIAGSDTPPVLRSIHQLLDRHRWARTPGVTLLGDAAHVTVPGGEGANLAMLDGGELGQAIAADPGTALATYEERMFARAESEAVAARETIELIFGAGAPRGLVSLLNG</sequence>
<organism evidence="6 7">
    <name type="scientific">Paractinoplanes lichenicola</name>
    <dbReference type="NCBI Taxonomy" id="2802976"/>
    <lineage>
        <taxon>Bacteria</taxon>
        <taxon>Bacillati</taxon>
        <taxon>Actinomycetota</taxon>
        <taxon>Actinomycetes</taxon>
        <taxon>Micromonosporales</taxon>
        <taxon>Micromonosporaceae</taxon>
        <taxon>Paractinoplanes</taxon>
    </lineage>
</organism>
<evidence type="ECO:0000256" key="4">
    <source>
        <dbReference type="ARBA" id="ARBA00023033"/>
    </source>
</evidence>
<accession>A0ABS1VGH3</accession>
<dbReference type="Proteomes" id="UP000598996">
    <property type="component" value="Unassembled WGS sequence"/>
</dbReference>
<reference evidence="6 7" key="1">
    <citation type="submission" date="2021-01" db="EMBL/GenBank/DDBJ databases">
        <title>Actinoplanes sp. nov. LDG1-01 isolated from lichen.</title>
        <authorList>
            <person name="Saeng-In P."/>
            <person name="Phongsopitanun W."/>
            <person name="Kanchanasin P."/>
            <person name="Yuki M."/>
            <person name="Kudo T."/>
            <person name="Ohkuma M."/>
            <person name="Tanasupawat S."/>
        </authorList>
    </citation>
    <scope>NUCLEOTIDE SEQUENCE [LARGE SCALE GENOMIC DNA]</scope>
    <source>
        <strain evidence="6 7">LDG1-01</strain>
    </source>
</reference>
<dbReference type="InterPro" id="IPR002938">
    <property type="entry name" value="FAD-bd"/>
</dbReference>
<keyword evidence="4 6" id="KW-0503">Monooxygenase</keyword>
<feature type="domain" description="FAD-binding" evidence="5">
    <location>
        <begin position="109"/>
        <end position="156"/>
    </location>
</feature>
<evidence type="ECO:0000256" key="3">
    <source>
        <dbReference type="ARBA" id="ARBA00023002"/>
    </source>
</evidence>
<dbReference type="PANTHER" id="PTHR46972:SF1">
    <property type="entry name" value="FAD DEPENDENT OXIDOREDUCTASE DOMAIN-CONTAINING PROTEIN"/>
    <property type="match status" value="1"/>
</dbReference>
<dbReference type="Gene3D" id="3.50.50.60">
    <property type="entry name" value="FAD/NAD(P)-binding domain"/>
    <property type="match status" value="1"/>
</dbReference>